<comment type="caution">
    <text evidence="2">The sequence shown here is derived from an EMBL/GenBank/DDBJ whole genome shotgun (WGS) entry which is preliminary data.</text>
</comment>
<accession>A0AA40EV29</accession>
<evidence type="ECO:0008006" key="4">
    <source>
        <dbReference type="Google" id="ProtNLM"/>
    </source>
</evidence>
<keyword evidence="1" id="KW-0732">Signal</keyword>
<keyword evidence="3" id="KW-1185">Reference proteome</keyword>
<feature type="signal peptide" evidence="1">
    <location>
        <begin position="1"/>
        <end position="21"/>
    </location>
</feature>
<dbReference type="Proteomes" id="UP001172155">
    <property type="component" value="Unassembled WGS sequence"/>
</dbReference>
<feature type="chain" id="PRO_5041352003" description="Secreted protein" evidence="1">
    <location>
        <begin position="22"/>
        <end position="123"/>
    </location>
</feature>
<proteinExistence type="predicted"/>
<reference evidence="2" key="1">
    <citation type="submission" date="2023-06" db="EMBL/GenBank/DDBJ databases">
        <title>Genome-scale phylogeny and comparative genomics of the fungal order Sordariales.</title>
        <authorList>
            <consortium name="Lawrence Berkeley National Laboratory"/>
            <person name="Hensen N."/>
            <person name="Bonometti L."/>
            <person name="Westerberg I."/>
            <person name="Brannstrom I.O."/>
            <person name="Guillou S."/>
            <person name="Cros-Aarteil S."/>
            <person name="Calhoun S."/>
            <person name="Haridas S."/>
            <person name="Kuo A."/>
            <person name="Mondo S."/>
            <person name="Pangilinan J."/>
            <person name="Riley R."/>
            <person name="LaButti K."/>
            <person name="Andreopoulos B."/>
            <person name="Lipzen A."/>
            <person name="Chen C."/>
            <person name="Yanf M."/>
            <person name="Daum C."/>
            <person name="Ng V."/>
            <person name="Clum A."/>
            <person name="Steindorff A."/>
            <person name="Ohm R."/>
            <person name="Martin F."/>
            <person name="Silar P."/>
            <person name="Natvig D."/>
            <person name="Lalanne C."/>
            <person name="Gautier V."/>
            <person name="Ament-velasquez S.L."/>
            <person name="Kruys A."/>
            <person name="Hutchinson M.I."/>
            <person name="Powell A.J."/>
            <person name="Barry K."/>
            <person name="Miller A.N."/>
            <person name="Grigoriev I.V."/>
            <person name="Debuchy R."/>
            <person name="Gladieux P."/>
            <person name="Thoren M.H."/>
            <person name="Johannesson H."/>
        </authorList>
    </citation>
    <scope>NUCLEOTIDE SEQUENCE</scope>
    <source>
        <strain evidence="2">SMH3187-1</strain>
    </source>
</reference>
<evidence type="ECO:0000313" key="2">
    <source>
        <dbReference type="EMBL" id="KAK0745991.1"/>
    </source>
</evidence>
<name>A0AA40EV29_9PEZI</name>
<protein>
    <recommendedName>
        <fullName evidence="4">Secreted protein</fullName>
    </recommendedName>
</protein>
<sequence>MRKVDVPFLFFLSVGFRFCQTADVLRPPPSSRGEQSLVRNQLLHCHGGLRWVPPNRGGIADARLCWPCTLPVRPCVGNCGRDEALRGKVWKRRATECDVVPAVQVCPGGGNRVTSLDDDLVVW</sequence>
<dbReference type="EMBL" id="JAUKUD010000004">
    <property type="protein sequence ID" value="KAK0745991.1"/>
    <property type="molecule type" value="Genomic_DNA"/>
</dbReference>
<organism evidence="2 3">
    <name type="scientific">Schizothecium vesticola</name>
    <dbReference type="NCBI Taxonomy" id="314040"/>
    <lineage>
        <taxon>Eukaryota</taxon>
        <taxon>Fungi</taxon>
        <taxon>Dikarya</taxon>
        <taxon>Ascomycota</taxon>
        <taxon>Pezizomycotina</taxon>
        <taxon>Sordariomycetes</taxon>
        <taxon>Sordariomycetidae</taxon>
        <taxon>Sordariales</taxon>
        <taxon>Schizotheciaceae</taxon>
        <taxon>Schizothecium</taxon>
    </lineage>
</organism>
<evidence type="ECO:0000256" key="1">
    <source>
        <dbReference type="SAM" id="SignalP"/>
    </source>
</evidence>
<evidence type="ECO:0000313" key="3">
    <source>
        <dbReference type="Proteomes" id="UP001172155"/>
    </source>
</evidence>
<gene>
    <name evidence="2" type="ORF">B0T18DRAFT_410612</name>
</gene>
<dbReference type="AlphaFoldDB" id="A0AA40EV29"/>